<gene>
    <name evidence="2" type="ORF">FSC37_04535</name>
</gene>
<dbReference type="InterPro" id="IPR013656">
    <property type="entry name" value="PAS_4"/>
</dbReference>
<name>A0A5C6TY95_9BURK</name>
<comment type="caution">
    <text evidence="2">The sequence shown here is derived from an EMBL/GenBank/DDBJ whole genome shotgun (WGS) entry which is preliminary data.</text>
</comment>
<dbReference type="SUPFAM" id="SSF55785">
    <property type="entry name" value="PYP-like sensor domain (PAS domain)"/>
    <property type="match status" value="1"/>
</dbReference>
<dbReference type="InterPro" id="IPR000014">
    <property type="entry name" value="PAS"/>
</dbReference>
<dbReference type="EMBL" id="VOPW01000001">
    <property type="protein sequence ID" value="TXC65604.1"/>
    <property type="molecule type" value="Genomic_DNA"/>
</dbReference>
<protein>
    <recommendedName>
        <fullName evidence="1">PAS fold-4 domain-containing protein</fullName>
    </recommendedName>
</protein>
<organism evidence="2 3">
    <name type="scientific">Piscinibacter aquaticus</name>
    <dbReference type="NCBI Taxonomy" id="392597"/>
    <lineage>
        <taxon>Bacteria</taxon>
        <taxon>Pseudomonadati</taxon>
        <taxon>Pseudomonadota</taxon>
        <taxon>Betaproteobacteria</taxon>
        <taxon>Burkholderiales</taxon>
        <taxon>Sphaerotilaceae</taxon>
        <taxon>Piscinibacter</taxon>
    </lineage>
</organism>
<sequence length="81" mass="8963">MRCNQRFEAMLGLPPGIAAGRTLHELFAAQPQVLDAAERGLKTLAEGEVLETEFEFTPPGQAPLWYGLSVRRTDAPPARWN</sequence>
<dbReference type="CDD" id="cd00130">
    <property type="entry name" value="PAS"/>
    <property type="match status" value="1"/>
</dbReference>
<feature type="domain" description="PAS fold-4" evidence="1">
    <location>
        <begin position="2"/>
        <end position="74"/>
    </location>
</feature>
<evidence type="ECO:0000259" key="1">
    <source>
        <dbReference type="Pfam" id="PF08448"/>
    </source>
</evidence>
<reference evidence="2 3" key="1">
    <citation type="submission" date="2019-08" db="EMBL/GenBank/DDBJ databases">
        <authorList>
            <person name="Khan S.A."/>
            <person name="Jeon C.O."/>
            <person name="Jeong S.E."/>
        </authorList>
    </citation>
    <scope>NUCLEOTIDE SEQUENCE [LARGE SCALE GENOMIC DNA]</scope>
    <source>
        <strain evidence="3">IMCC1728</strain>
    </source>
</reference>
<evidence type="ECO:0000313" key="3">
    <source>
        <dbReference type="Proteomes" id="UP000321832"/>
    </source>
</evidence>
<proteinExistence type="predicted"/>
<dbReference type="Proteomes" id="UP000321832">
    <property type="component" value="Unassembled WGS sequence"/>
</dbReference>
<dbReference type="Pfam" id="PF08448">
    <property type="entry name" value="PAS_4"/>
    <property type="match status" value="1"/>
</dbReference>
<dbReference type="InterPro" id="IPR035965">
    <property type="entry name" value="PAS-like_dom_sf"/>
</dbReference>
<keyword evidence="3" id="KW-1185">Reference proteome</keyword>
<accession>A0A5C6TY95</accession>
<dbReference type="AlphaFoldDB" id="A0A5C6TY95"/>
<evidence type="ECO:0000313" key="2">
    <source>
        <dbReference type="EMBL" id="TXC65604.1"/>
    </source>
</evidence>
<dbReference type="Gene3D" id="3.30.450.20">
    <property type="entry name" value="PAS domain"/>
    <property type="match status" value="1"/>
</dbReference>